<dbReference type="PIRSF" id="PIRSF016493">
    <property type="entry name" value="Glycyl_aminpptds"/>
    <property type="match status" value="1"/>
</dbReference>
<gene>
    <name evidence="3" type="ORF">ACFFJP_09585</name>
</gene>
<dbReference type="Gene3D" id="2.60.40.3650">
    <property type="match status" value="1"/>
</dbReference>
<evidence type="ECO:0000313" key="4">
    <source>
        <dbReference type="Proteomes" id="UP001589813"/>
    </source>
</evidence>
<dbReference type="SUPFAM" id="SSF50156">
    <property type="entry name" value="PDZ domain-like"/>
    <property type="match status" value="1"/>
</dbReference>
<dbReference type="Gene3D" id="1.10.390.10">
    <property type="entry name" value="Neutral Protease Domain 2"/>
    <property type="match status" value="1"/>
</dbReference>
<dbReference type="InterPro" id="IPR027268">
    <property type="entry name" value="Peptidase_M4/M1_CTD_sf"/>
</dbReference>
<keyword evidence="4" id="KW-1185">Reference proteome</keyword>
<evidence type="ECO:0000259" key="1">
    <source>
        <dbReference type="Pfam" id="PF05299"/>
    </source>
</evidence>
<dbReference type="RefSeq" id="WP_377242825.1">
    <property type="nucleotide sequence ID" value="NZ_JBHLXP010000001.1"/>
</dbReference>
<dbReference type="EMBL" id="JBHLXP010000001">
    <property type="protein sequence ID" value="MFC0048542.1"/>
    <property type="molecule type" value="Genomic_DNA"/>
</dbReference>
<dbReference type="InterPro" id="IPR024191">
    <property type="entry name" value="Peptidase_M61"/>
</dbReference>
<dbReference type="InterPro" id="IPR040756">
    <property type="entry name" value="Peptidase_M61_N"/>
</dbReference>
<feature type="domain" description="Peptidase M61 catalytic" evidence="1">
    <location>
        <begin position="274"/>
        <end position="390"/>
    </location>
</feature>
<protein>
    <submittedName>
        <fullName evidence="3">M61 family metallopeptidase</fullName>
    </submittedName>
</protein>
<dbReference type="InterPro" id="IPR036034">
    <property type="entry name" value="PDZ_sf"/>
</dbReference>
<dbReference type="Pfam" id="PF05299">
    <property type="entry name" value="Peptidase_M61"/>
    <property type="match status" value="1"/>
</dbReference>
<evidence type="ECO:0000259" key="2">
    <source>
        <dbReference type="Pfam" id="PF17899"/>
    </source>
</evidence>
<feature type="domain" description="Peptidase M61 N-terminal" evidence="2">
    <location>
        <begin position="5"/>
        <end position="175"/>
    </location>
</feature>
<dbReference type="InterPro" id="IPR007963">
    <property type="entry name" value="Peptidase_M61_catalytic"/>
</dbReference>
<dbReference type="Pfam" id="PF17899">
    <property type="entry name" value="Peptidase_M61_N"/>
    <property type="match status" value="1"/>
</dbReference>
<proteinExistence type="predicted"/>
<organism evidence="3 4">
    <name type="scientific">Rheinheimera tilapiae</name>
    <dbReference type="NCBI Taxonomy" id="875043"/>
    <lineage>
        <taxon>Bacteria</taxon>
        <taxon>Pseudomonadati</taxon>
        <taxon>Pseudomonadota</taxon>
        <taxon>Gammaproteobacteria</taxon>
        <taxon>Chromatiales</taxon>
        <taxon>Chromatiaceae</taxon>
        <taxon>Rheinheimera</taxon>
    </lineage>
</organism>
<reference evidence="3 4" key="1">
    <citation type="submission" date="2024-09" db="EMBL/GenBank/DDBJ databases">
        <authorList>
            <person name="Sun Q."/>
            <person name="Mori K."/>
        </authorList>
    </citation>
    <scope>NUCLEOTIDE SEQUENCE [LARGE SCALE GENOMIC DNA]</scope>
    <source>
        <strain evidence="3 4">KCTC 23315</strain>
    </source>
</reference>
<comment type="caution">
    <text evidence="3">The sequence shown here is derived from an EMBL/GenBank/DDBJ whole genome shotgun (WGS) entry which is preliminary data.</text>
</comment>
<name>A0ABV6BCC9_9GAMM</name>
<evidence type="ECO:0000313" key="3">
    <source>
        <dbReference type="EMBL" id="MFC0048542.1"/>
    </source>
</evidence>
<accession>A0ABV6BCC9</accession>
<dbReference type="Proteomes" id="UP001589813">
    <property type="component" value="Unassembled WGS sequence"/>
</dbReference>
<sequence>MTEVRYQLELADLAGHYIDVTLEFEPQDQEPVVLALPAWIPGSYMIRDFARNLLDIRAEDADGLLALTQLDKQRWSLKPGVLPVTVRYRVYAFDLSVRANYLNSEIAVINPAATCLQVQGLELQPQHVSILRGQAPTHWLLATGLPRASNTAALAFGDYSANSYAHLIDSPLLAGGLDIASFEVDGVPHHLVLCGAMATDIQRIAVDLLPLCQAQRQVFGALPADLTEYWFLTWVVDNGYGGLEHRNSTLLLCNRFDLPNPRQPQEFTEEYQNFLALCSHEYFHTWWVKRARPTPYLDYQLAGEQYSTQLWLYEGFTSYYDDLSLLRTGKLSLEQYLTGLAKTISRLERAPANTRQSLADSSFNAWTRFYRQDENAANAIVSYYAKGSLLAFCLDAELHALGLTLDGLMQQCWQQYGAPECGSDDQTFFHLLASYSQSEALATTVQTWVDTAATLPLARAAGIFGIDLTWRQPEHPLDLSGDKSLSLPAIEPGFMYESSNEGLKLTAIRNGTAAHQAGFSSGDLLIAVQGLKASENTLKQLLNRANVGDVLQCHLFRQQRLLQLDLTLVPAAATVAVLKPLSQRTAWPGIAWPQPAPAELN</sequence>
<dbReference type="SUPFAM" id="SSF55486">
    <property type="entry name" value="Metalloproteases ('zincins'), catalytic domain"/>
    <property type="match status" value="1"/>
</dbReference>
<dbReference type="Gene3D" id="2.30.42.10">
    <property type="match status" value="1"/>
</dbReference>